<comment type="cofactor">
    <cofactor evidence="1 14 15">
        <name>Zn(2+)</name>
        <dbReference type="ChEBI" id="CHEBI:29105"/>
    </cofactor>
</comment>
<evidence type="ECO:0000256" key="1">
    <source>
        <dbReference type="ARBA" id="ARBA00001947"/>
    </source>
</evidence>
<dbReference type="GO" id="GO:0004126">
    <property type="term" value="F:cytidine deaminase activity"/>
    <property type="evidence" value="ECO:0007669"/>
    <property type="project" value="UniProtKB-UniRule"/>
</dbReference>
<evidence type="ECO:0000256" key="15">
    <source>
        <dbReference type="RuleBase" id="RU364006"/>
    </source>
</evidence>
<dbReference type="InterPro" id="IPR016192">
    <property type="entry name" value="APOBEC/CMP_deaminase_Zn-bd"/>
</dbReference>
<dbReference type="GO" id="GO:0008270">
    <property type="term" value="F:zinc ion binding"/>
    <property type="evidence" value="ECO:0007669"/>
    <property type="project" value="UniProtKB-UniRule"/>
</dbReference>
<evidence type="ECO:0000256" key="5">
    <source>
        <dbReference type="ARBA" id="ARBA00018266"/>
    </source>
</evidence>
<keyword evidence="8 14" id="KW-0862">Zinc</keyword>
<dbReference type="OrthoDB" id="9795347at2"/>
<dbReference type="PROSITE" id="PS00903">
    <property type="entry name" value="CYT_DCMP_DEAMINASES_1"/>
    <property type="match status" value="1"/>
</dbReference>
<dbReference type="GO" id="GO:0072527">
    <property type="term" value="P:pyrimidine-containing compound metabolic process"/>
    <property type="evidence" value="ECO:0007669"/>
    <property type="project" value="UniProtKB-ARBA"/>
</dbReference>
<dbReference type="InterPro" id="IPR002125">
    <property type="entry name" value="CMP_dCMP_dom"/>
</dbReference>
<evidence type="ECO:0000256" key="4">
    <source>
        <dbReference type="ARBA" id="ARBA00012783"/>
    </source>
</evidence>
<evidence type="ECO:0000256" key="2">
    <source>
        <dbReference type="ARBA" id="ARBA00003949"/>
    </source>
</evidence>
<dbReference type="FunFam" id="3.40.140.10:FF:000008">
    <property type="entry name" value="Cytidine deaminase"/>
    <property type="match status" value="1"/>
</dbReference>
<dbReference type="STRING" id="861450.HMPREF0080_00649"/>
<evidence type="ECO:0000313" key="17">
    <source>
        <dbReference type="EMBL" id="EHM42344.1"/>
    </source>
</evidence>
<feature type="domain" description="CMP/dCMP-type deaminase" evidence="16">
    <location>
        <begin position="4"/>
        <end position="127"/>
    </location>
</feature>
<dbReference type="InterPro" id="IPR006262">
    <property type="entry name" value="Cyt_deam_tetra"/>
</dbReference>
<gene>
    <name evidence="17" type="ORF">HMPREF0080_00649</name>
</gene>
<evidence type="ECO:0000256" key="8">
    <source>
        <dbReference type="ARBA" id="ARBA00022833"/>
    </source>
</evidence>
<accession>G9YG85</accession>
<evidence type="ECO:0000259" key="16">
    <source>
        <dbReference type="PROSITE" id="PS51747"/>
    </source>
</evidence>
<evidence type="ECO:0000256" key="11">
    <source>
        <dbReference type="ARBA" id="ARBA00049558"/>
    </source>
</evidence>
<dbReference type="GO" id="GO:0042802">
    <property type="term" value="F:identical protein binding"/>
    <property type="evidence" value="ECO:0007669"/>
    <property type="project" value="UniProtKB-ARBA"/>
</dbReference>
<dbReference type="NCBIfam" id="TIGR01354">
    <property type="entry name" value="cyt_deam_tetra"/>
    <property type="match status" value="1"/>
</dbReference>
<keyword evidence="18" id="KW-1185">Reference proteome</keyword>
<dbReference type="eggNOG" id="COG0295">
    <property type="taxonomic scope" value="Bacteria"/>
</dbReference>
<dbReference type="InterPro" id="IPR016193">
    <property type="entry name" value="Cytidine_deaminase-like"/>
</dbReference>
<dbReference type="InterPro" id="IPR050202">
    <property type="entry name" value="Cyt/Deoxycyt_deaminase"/>
</dbReference>
<dbReference type="Proteomes" id="UP000005481">
    <property type="component" value="Unassembled WGS sequence"/>
</dbReference>
<dbReference type="PANTHER" id="PTHR11644">
    <property type="entry name" value="CYTIDINE DEAMINASE"/>
    <property type="match status" value="1"/>
</dbReference>
<comment type="catalytic activity">
    <reaction evidence="11 15">
        <text>cytidine + H2O + H(+) = uridine + NH4(+)</text>
        <dbReference type="Rhea" id="RHEA:16069"/>
        <dbReference type="ChEBI" id="CHEBI:15377"/>
        <dbReference type="ChEBI" id="CHEBI:15378"/>
        <dbReference type="ChEBI" id="CHEBI:16704"/>
        <dbReference type="ChEBI" id="CHEBI:17562"/>
        <dbReference type="ChEBI" id="CHEBI:28938"/>
        <dbReference type="EC" id="3.5.4.5"/>
    </reaction>
</comment>
<dbReference type="PANTHER" id="PTHR11644:SF2">
    <property type="entry name" value="CYTIDINE DEAMINASE"/>
    <property type="match status" value="1"/>
</dbReference>
<name>G9YG85_9FIRM</name>
<protein>
    <recommendedName>
        <fullName evidence="5 15">Cytidine deaminase</fullName>
        <ecNumber evidence="4 15">3.5.4.5</ecNumber>
    </recommendedName>
    <alternativeName>
        <fullName evidence="9 15">Cytidine aminohydrolase</fullName>
    </alternativeName>
</protein>
<comment type="caution">
    <text evidence="17">The sequence shown here is derived from an EMBL/GenBank/DDBJ whole genome shotgun (WGS) entry which is preliminary data.</text>
</comment>
<comment type="similarity">
    <text evidence="3 15">Belongs to the cytidine and deoxycytidylate deaminase family.</text>
</comment>
<organism evidence="17 18">
    <name type="scientific">Anaeroglobus geminatus F0357</name>
    <dbReference type="NCBI Taxonomy" id="861450"/>
    <lineage>
        <taxon>Bacteria</taxon>
        <taxon>Bacillati</taxon>
        <taxon>Bacillota</taxon>
        <taxon>Negativicutes</taxon>
        <taxon>Veillonellales</taxon>
        <taxon>Veillonellaceae</taxon>
        <taxon>Anaeroglobus</taxon>
    </lineage>
</organism>
<dbReference type="PATRIC" id="fig|861450.3.peg.623"/>
<reference evidence="17 18" key="1">
    <citation type="submission" date="2011-08" db="EMBL/GenBank/DDBJ databases">
        <authorList>
            <person name="Weinstock G."/>
            <person name="Sodergren E."/>
            <person name="Clifton S."/>
            <person name="Fulton L."/>
            <person name="Fulton B."/>
            <person name="Courtney L."/>
            <person name="Fronick C."/>
            <person name="Harrison M."/>
            <person name="Strong C."/>
            <person name="Farmer C."/>
            <person name="Delahaunty K."/>
            <person name="Markovic C."/>
            <person name="Hall O."/>
            <person name="Minx P."/>
            <person name="Tomlinson C."/>
            <person name="Mitreva M."/>
            <person name="Hou S."/>
            <person name="Chen J."/>
            <person name="Wollam A."/>
            <person name="Pepin K.H."/>
            <person name="Johnson M."/>
            <person name="Bhonagiri V."/>
            <person name="Zhang X."/>
            <person name="Suruliraj S."/>
            <person name="Warren W."/>
            <person name="Chinwalla A."/>
            <person name="Mardis E.R."/>
            <person name="Wilson R.K."/>
        </authorList>
    </citation>
    <scope>NUCLEOTIDE SEQUENCE [LARGE SCALE GENOMIC DNA]</scope>
    <source>
        <strain evidence="17 18">F0357</strain>
    </source>
</reference>
<dbReference type="RefSeq" id="WP_006789638.1">
    <property type="nucleotide sequence ID" value="NZ_JH417574.1"/>
</dbReference>
<dbReference type="Pfam" id="PF00383">
    <property type="entry name" value="dCMP_cyt_deam_1"/>
    <property type="match status" value="1"/>
</dbReference>
<dbReference type="HOGENOM" id="CLU_097262_0_1_9"/>
<comment type="catalytic activity">
    <reaction evidence="10 15">
        <text>2'-deoxycytidine + H2O + H(+) = 2'-deoxyuridine + NH4(+)</text>
        <dbReference type="Rhea" id="RHEA:13433"/>
        <dbReference type="ChEBI" id="CHEBI:15377"/>
        <dbReference type="ChEBI" id="CHEBI:15378"/>
        <dbReference type="ChEBI" id="CHEBI:15698"/>
        <dbReference type="ChEBI" id="CHEBI:16450"/>
        <dbReference type="ChEBI" id="CHEBI:28938"/>
        <dbReference type="EC" id="3.5.4.5"/>
    </reaction>
</comment>
<feature type="binding site" evidence="13">
    <location>
        <begin position="45"/>
        <end position="51"/>
    </location>
    <ligand>
        <name>substrate</name>
    </ligand>
</feature>
<dbReference type="AlphaFoldDB" id="G9YG85"/>
<dbReference type="GO" id="GO:0005829">
    <property type="term" value="C:cytosol"/>
    <property type="evidence" value="ECO:0007669"/>
    <property type="project" value="TreeGrafter"/>
</dbReference>
<dbReference type="CDD" id="cd01283">
    <property type="entry name" value="cytidine_deaminase"/>
    <property type="match status" value="1"/>
</dbReference>
<comment type="function">
    <text evidence="2 15">This enzyme scavenges exogenous and endogenous cytidine and 2'-deoxycytidine for UMP synthesis.</text>
</comment>
<evidence type="ECO:0000256" key="12">
    <source>
        <dbReference type="PIRSR" id="PIRSR606262-1"/>
    </source>
</evidence>
<sequence length="127" mass="13534">MDKNTVETLVKAAREARENAYAPYSRFKVGAALLGTDGKIYRGCNVENGSYGLTSCAERNAVFNAVAAGCRTFRAVALAGTADYTVPCGACRQVLAEFRVPVVILTKEDGTYTCAALDSLLPQPFSL</sequence>
<evidence type="ECO:0000256" key="6">
    <source>
        <dbReference type="ARBA" id="ARBA00022723"/>
    </source>
</evidence>
<evidence type="ECO:0000256" key="3">
    <source>
        <dbReference type="ARBA" id="ARBA00006576"/>
    </source>
</evidence>
<feature type="binding site" evidence="14">
    <location>
        <position position="56"/>
    </location>
    <ligand>
        <name>Zn(2+)</name>
        <dbReference type="ChEBI" id="CHEBI:29105"/>
        <note>catalytic</note>
    </ligand>
</feature>
<dbReference type="EC" id="3.5.4.5" evidence="4 15"/>
<feature type="binding site" evidence="14">
    <location>
        <position position="88"/>
    </location>
    <ligand>
        <name>Zn(2+)</name>
        <dbReference type="ChEBI" id="CHEBI:29105"/>
        <note>catalytic</note>
    </ligand>
</feature>
<evidence type="ECO:0000256" key="13">
    <source>
        <dbReference type="PIRSR" id="PIRSR606262-2"/>
    </source>
</evidence>
<feature type="active site" description="Proton donor" evidence="12">
    <location>
        <position position="58"/>
    </location>
</feature>
<dbReference type="Gene3D" id="3.40.140.10">
    <property type="entry name" value="Cytidine Deaminase, domain 2"/>
    <property type="match status" value="1"/>
</dbReference>
<keyword evidence="7 15" id="KW-0378">Hydrolase</keyword>
<dbReference type="NCBIfam" id="NF004064">
    <property type="entry name" value="PRK05578.1"/>
    <property type="match status" value="1"/>
</dbReference>
<evidence type="ECO:0000313" key="18">
    <source>
        <dbReference type="Proteomes" id="UP000005481"/>
    </source>
</evidence>
<proteinExistence type="inferred from homology"/>
<evidence type="ECO:0000256" key="10">
    <source>
        <dbReference type="ARBA" id="ARBA00049252"/>
    </source>
</evidence>
<dbReference type="GO" id="GO:0055086">
    <property type="term" value="P:nucleobase-containing small molecule metabolic process"/>
    <property type="evidence" value="ECO:0007669"/>
    <property type="project" value="UniProtKB-ARBA"/>
</dbReference>
<keyword evidence="6 14" id="KW-0479">Metal-binding</keyword>
<dbReference type="EMBL" id="AGCJ01000020">
    <property type="protein sequence ID" value="EHM42344.1"/>
    <property type="molecule type" value="Genomic_DNA"/>
</dbReference>
<evidence type="ECO:0000256" key="7">
    <source>
        <dbReference type="ARBA" id="ARBA00022801"/>
    </source>
</evidence>
<dbReference type="SUPFAM" id="SSF53927">
    <property type="entry name" value="Cytidine deaminase-like"/>
    <property type="match status" value="1"/>
</dbReference>
<evidence type="ECO:0000256" key="14">
    <source>
        <dbReference type="PIRSR" id="PIRSR606262-3"/>
    </source>
</evidence>
<evidence type="ECO:0000256" key="9">
    <source>
        <dbReference type="ARBA" id="ARBA00032005"/>
    </source>
</evidence>
<dbReference type="PROSITE" id="PS51747">
    <property type="entry name" value="CYT_DCMP_DEAMINASES_2"/>
    <property type="match status" value="1"/>
</dbReference>
<feature type="binding site" evidence="14">
    <location>
        <position position="91"/>
    </location>
    <ligand>
        <name>Zn(2+)</name>
        <dbReference type="ChEBI" id="CHEBI:29105"/>
        <note>catalytic</note>
    </ligand>
</feature>